<evidence type="ECO:0000256" key="2">
    <source>
        <dbReference type="ARBA" id="ARBA00034301"/>
    </source>
</evidence>
<comment type="function">
    <text evidence="2">Counteracts the endogenous Pycsar antiviral defense system. Phosphodiesterase that enables metal-dependent hydrolysis of host cyclic nucleotide Pycsar defense signals such as cCMP and cUMP.</text>
</comment>
<evidence type="ECO:0000313" key="5">
    <source>
        <dbReference type="EMBL" id="RCW47619.1"/>
    </source>
</evidence>
<dbReference type="SMART" id="SM00849">
    <property type="entry name" value="Lactamase_B"/>
    <property type="match status" value="1"/>
</dbReference>
<keyword evidence="5" id="KW-0378">Hydrolase</keyword>
<dbReference type="RefSeq" id="WP_114380960.1">
    <property type="nucleotide sequence ID" value="NZ_QPJD01000008.1"/>
</dbReference>
<gene>
    <name evidence="5" type="ORF">DFP97_108243</name>
</gene>
<comment type="catalytic activity">
    <reaction evidence="1">
        <text>3',5'-cyclic CMP + H2O = CMP + H(+)</text>
        <dbReference type="Rhea" id="RHEA:72675"/>
        <dbReference type="ChEBI" id="CHEBI:15377"/>
        <dbReference type="ChEBI" id="CHEBI:15378"/>
        <dbReference type="ChEBI" id="CHEBI:58003"/>
        <dbReference type="ChEBI" id="CHEBI:60377"/>
    </reaction>
    <physiologicalReaction direction="left-to-right" evidence="1">
        <dbReference type="Rhea" id="RHEA:72676"/>
    </physiologicalReaction>
</comment>
<dbReference type="PANTHER" id="PTHR42951">
    <property type="entry name" value="METALLO-BETA-LACTAMASE DOMAIN-CONTAINING"/>
    <property type="match status" value="1"/>
</dbReference>
<reference evidence="5 6" key="1">
    <citation type="submission" date="2018-07" db="EMBL/GenBank/DDBJ databases">
        <title>Genomic Encyclopedia of Type Strains, Phase III (KMG-III): the genomes of soil and plant-associated and newly described type strains.</title>
        <authorList>
            <person name="Whitman W."/>
        </authorList>
    </citation>
    <scope>NUCLEOTIDE SEQUENCE [LARGE SCALE GENOMIC DNA]</scope>
    <source>
        <strain evidence="5 6">CECT 7506</strain>
    </source>
</reference>
<evidence type="ECO:0000256" key="1">
    <source>
        <dbReference type="ARBA" id="ARBA00034221"/>
    </source>
</evidence>
<proteinExistence type="predicted"/>
<dbReference type="Pfam" id="PF00753">
    <property type="entry name" value="Lactamase_B"/>
    <property type="match status" value="1"/>
</dbReference>
<sequence length="237" mass="25765">MRFIREKTVVQLTYLPRLFPVNCYIVEEEDGLTLVDAALPNNVKAIIQASERMGKQITRIVLTHAHDDHIGALDGLKELLPSVQVFISNRDARLLAGDRSLDPNEPNVPIRGGVPKDNKIHTKPDVLLQDGDKIGSLLAVAAPGHTPGSMAFLDTRNDILIAGDAFQTRAGVAVSGQMKLLFPFPAMATWDKMTSLETARRLRDLNPSLLAIGHGNMVLQPKGAIEQAIGEAERALA</sequence>
<dbReference type="Gene3D" id="3.60.15.10">
    <property type="entry name" value="Ribonuclease Z/Hydroxyacylglutathione hydrolase-like"/>
    <property type="match status" value="1"/>
</dbReference>
<evidence type="ECO:0000259" key="4">
    <source>
        <dbReference type="SMART" id="SM00849"/>
    </source>
</evidence>
<dbReference type="CDD" id="cd07721">
    <property type="entry name" value="yflN-like_MBL-fold"/>
    <property type="match status" value="1"/>
</dbReference>
<dbReference type="PANTHER" id="PTHR42951:SF9">
    <property type="entry name" value="METAL-DEPENDENT HYDROLASE"/>
    <property type="match status" value="1"/>
</dbReference>
<organism evidence="5 6">
    <name type="scientific">Paenibacillus prosopidis</name>
    <dbReference type="NCBI Taxonomy" id="630520"/>
    <lineage>
        <taxon>Bacteria</taxon>
        <taxon>Bacillati</taxon>
        <taxon>Bacillota</taxon>
        <taxon>Bacilli</taxon>
        <taxon>Bacillales</taxon>
        <taxon>Paenibacillaceae</taxon>
        <taxon>Paenibacillus</taxon>
    </lineage>
</organism>
<comment type="catalytic activity">
    <reaction evidence="3">
        <text>3',5'-cyclic UMP + H2O = UMP + H(+)</text>
        <dbReference type="Rhea" id="RHEA:70575"/>
        <dbReference type="ChEBI" id="CHEBI:15377"/>
        <dbReference type="ChEBI" id="CHEBI:15378"/>
        <dbReference type="ChEBI" id="CHEBI:57865"/>
        <dbReference type="ChEBI" id="CHEBI:184387"/>
    </reaction>
    <physiologicalReaction direction="left-to-right" evidence="3">
        <dbReference type="Rhea" id="RHEA:70576"/>
    </physiologicalReaction>
</comment>
<protein>
    <submittedName>
        <fullName evidence="5">Glyoxylase-like metal-dependent hydrolase (Beta-lactamase superfamily II)</fullName>
    </submittedName>
</protein>
<name>A0A368W093_9BACL</name>
<dbReference type="AlphaFoldDB" id="A0A368W093"/>
<dbReference type="SUPFAM" id="SSF56281">
    <property type="entry name" value="Metallo-hydrolase/oxidoreductase"/>
    <property type="match status" value="1"/>
</dbReference>
<keyword evidence="6" id="KW-1185">Reference proteome</keyword>
<evidence type="ECO:0000256" key="3">
    <source>
        <dbReference type="ARBA" id="ARBA00048505"/>
    </source>
</evidence>
<dbReference type="Proteomes" id="UP000252415">
    <property type="component" value="Unassembled WGS sequence"/>
</dbReference>
<comment type="caution">
    <text evidence="5">The sequence shown here is derived from an EMBL/GenBank/DDBJ whole genome shotgun (WGS) entry which is preliminary data.</text>
</comment>
<dbReference type="OrthoDB" id="9802248at2"/>
<dbReference type="EMBL" id="QPJD01000008">
    <property type="protein sequence ID" value="RCW47619.1"/>
    <property type="molecule type" value="Genomic_DNA"/>
</dbReference>
<dbReference type="InterPro" id="IPR036866">
    <property type="entry name" value="RibonucZ/Hydroxyglut_hydro"/>
</dbReference>
<dbReference type="InterPro" id="IPR001279">
    <property type="entry name" value="Metallo-B-lactamas"/>
</dbReference>
<feature type="domain" description="Metallo-beta-lactamase" evidence="4">
    <location>
        <begin position="20"/>
        <end position="214"/>
    </location>
</feature>
<dbReference type="InterPro" id="IPR050855">
    <property type="entry name" value="NDM-1-like"/>
</dbReference>
<evidence type="ECO:0000313" key="6">
    <source>
        <dbReference type="Proteomes" id="UP000252415"/>
    </source>
</evidence>
<dbReference type="GO" id="GO:0016787">
    <property type="term" value="F:hydrolase activity"/>
    <property type="evidence" value="ECO:0007669"/>
    <property type="project" value="UniProtKB-KW"/>
</dbReference>
<accession>A0A368W093</accession>